<feature type="domain" description="BRCT" evidence="2">
    <location>
        <begin position="789"/>
        <end position="841"/>
    </location>
</feature>
<dbReference type="PANTHER" id="PTHR47667:SF1">
    <property type="entry name" value="REGULATOR OF TY1 TRANSPOSITION PROTEIN 107"/>
    <property type="match status" value="1"/>
</dbReference>
<dbReference type="Pfam" id="PF16770">
    <property type="entry name" value="RTT107_BRCT_5"/>
    <property type="match status" value="1"/>
</dbReference>
<feature type="domain" description="BRCT" evidence="2">
    <location>
        <begin position="99"/>
        <end position="189"/>
    </location>
</feature>
<feature type="region of interest" description="Disordered" evidence="1">
    <location>
        <begin position="538"/>
        <end position="614"/>
    </location>
</feature>
<feature type="domain" description="BRCT" evidence="2">
    <location>
        <begin position="333"/>
        <end position="416"/>
    </location>
</feature>
<dbReference type="GO" id="GO:0035361">
    <property type="term" value="C:Cul8-RING ubiquitin ligase complex"/>
    <property type="evidence" value="ECO:0007669"/>
    <property type="project" value="TreeGrafter"/>
</dbReference>
<proteinExistence type="predicted"/>
<name>A0AAE8SXK1_9PEZI</name>
<feature type="domain" description="BRCT" evidence="2">
    <location>
        <begin position="1"/>
        <end position="98"/>
    </location>
</feature>
<dbReference type="CDD" id="cd18436">
    <property type="entry name" value="BRCT_BRC1_like_rpt2"/>
    <property type="match status" value="1"/>
</dbReference>
<dbReference type="AlphaFoldDB" id="A0AAE8SXK1"/>
<evidence type="ECO:0000256" key="1">
    <source>
        <dbReference type="SAM" id="MobiDB-lite"/>
    </source>
</evidence>
<feature type="compositionally biased region" description="Acidic residues" evidence="1">
    <location>
        <begin position="589"/>
        <end position="601"/>
    </location>
</feature>
<feature type="region of interest" description="Disordered" evidence="1">
    <location>
        <begin position="496"/>
        <end position="525"/>
    </location>
</feature>
<comment type="caution">
    <text evidence="3">The sequence shown here is derived from an EMBL/GenBank/DDBJ whole genome shotgun (WGS) entry which is preliminary data.</text>
</comment>
<dbReference type="GO" id="GO:0005634">
    <property type="term" value="C:nucleus"/>
    <property type="evidence" value="ECO:0007669"/>
    <property type="project" value="TreeGrafter"/>
</dbReference>
<dbReference type="EMBL" id="ONZQ02000011">
    <property type="protein sequence ID" value="SPO04921.1"/>
    <property type="molecule type" value="Genomic_DNA"/>
</dbReference>
<dbReference type="PROSITE" id="PS50172">
    <property type="entry name" value="BRCT"/>
    <property type="match status" value="4"/>
</dbReference>
<dbReference type="CDD" id="cd18438">
    <property type="entry name" value="BRCT_BRC1_like_rpt4"/>
    <property type="match status" value="1"/>
</dbReference>
<dbReference type="GO" id="GO:1990683">
    <property type="term" value="P:DNA double-strand break attachment to nuclear envelope"/>
    <property type="evidence" value="ECO:0007669"/>
    <property type="project" value="TreeGrafter"/>
</dbReference>
<sequence>MSKQLFAQCSVAFVSSSELTSQRISELSAIIKNNGGEICEPRYNGLIPIEKVSHIISNTIDFPQYAEAQALMIPVLTDSWIQLSLSKSRLAQIRPFSPDPRMIFSSVVITCAGLPTMDKEGIIGATAALGGMDSPVVTKMTTHICALSADDPMCQDAKANGFRAKIVLPHWFDDCFKLGKRISEGPYLLPDPEILRDDPQRSIEMPSSQHIQGATTAQPRHIPSSTQSARTTLSVFKMKKVMLAQDLALSSRLRDIINEIITDSSGQITDNVEECNMFVCQYRDGPDYVRAAKLCKEVGNLSWLYHLITTDQWSSPFRRLLHYPIPKNGIPGFEDFKITLSNYGGDARPYLVNLIKAAGATFTKTMKAENTHLITARDNSEKCEAAADWGINMVNHLWIEESYAKCKVQPYTNKKYTHFPSRTNLGEVIGQTFFDEAILRDTYYPGEDDDLPPSAKRRRLILEAAQANAYENGPAEGVVIGREDAKVWREEMTKQVPVTPAPKRHVALGKENDTPLSTGSRSAKMKAAATLRLLGPDIDQYEKEKKRHAKDGKGPWGGKRAADKLDQAREEANANKEKKDKTTKKARQEDEEDEGEEDVEEEEKRPAKKRKKAEKPYNITVTITGYKRWAEDPKKEDKDRMKLLELGIKVAAEKSACQYLVAPRILRTLKFLCGLIRGATIISTDFIDHVLTSREIVSPDDFVLKDPEGEKFNRMKLDKSVARARANAGKLLWGVPIYCTPYVRHGAKTYEAIAVACHAIWKTYDGKHTTIKKVTPEEDGGVVRPDPVYLITSNTAAEQGLFEKFRKMAGDGNMEARIVSPDWLLDVVMRQEVDYDGRFAVEEE</sequence>
<dbReference type="SMART" id="SM00292">
    <property type="entry name" value="BRCT"/>
    <property type="match status" value="5"/>
</dbReference>
<keyword evidence="4" id="KW-1185">Reference proteome</keyword>
<dbReference type="FunFam" id="3.40.50.10190:FF:000048">
    <property type="entry name" value="DNA repair protein Rtt107"/>
    <property type="match status" value="1"/>
</dbReference>
<feature type="compositionally biased region" description="Basic and acidic residues" evidence="1">
    <location>
        <begin position="560"/>
        <end position="580"/>
    </location>
</feature>
<evidence type="ECO:0000313" key="4">
    <source>
        <dbReference type="Proteomes" id="UP001187682"/>
    </source>
</evidence>
<dbReference type="InterPro" id="IPR036420">
    <property type="entry name" value="BRCT_dom_sf"/>
</dbReference>
<dbReference type="CDD" id="cd18437">
    <property type="entry name" value="BRCT_BRC1_like_rpt3"/>
    <property type="match status" value="1"/>
</dbReference>
<dbReference type="Gene3D" id="3.40.50.10190">
    <property type="entry name" value="BRCT domain"/>
    <property type="match status" value="5"/>
</dbReference>
<accession>A0AAE8SXK1</accession>
<dbReference type="PANTHER" id="PTHR47667">
    <property type="entry name" value="REGULATOR OF TY1 TRANSPOSITION PROTEIN 107"/>
    <property type="match status" value="1"/>
</dbReference>
<dbReference type="InterPro" id="IPR053036">
    <property type="entry name" value="CellCycle_DNARepair_Reg"/>
</dbReference>
<protein>
    <submittedName>
        <fullName evidence="3">Related to RTT107 - Establishes Silent Chromatin</fullName>
    </submittedName>
</protein>
<dbReference type="InterPro" id="IPR001357">
    <property type="entry name" value="BRCT_dom"/>
</dbReference>
<organism evidence="3 4">
    <name type="scientific">Cephalotrichum gorgonifer</name>
    <dbReference type="NCBI Taxonomy" id="2041049"/>
    <lineage>
        <taxon>Eukaryota</taxon>
        <taxon>Fungi</taxon>
        <taxon>Dikarya</taxon>
        <taxon>Ascomycota</taxon>
        <taxon>Pezizomycotina</taxon>
        <taxon>Sordariomycetes</taxon>
        <taxon>Hypocreomycetidae</taxon>
        <taxon>Microascales</taxon>
        <taxon>Microascaceae</taxon>
        <taxon>Cephalotrichum</taxon>
    </lineage>
</organism>
<dbReference type="Proteomes" id="UP001187682">
    <property type="component" value="Unassembled WGS sequence"/>
</dbReference>
<evidence type="ECO:0000313" key="3">
    <source>
        <dbReference type="EMBL" id="SPO04921.1"/>
    </source>
</evidence>
<dbReference type="SUPFAM" id="SSF52113">
    <property type="entry name" value="BRCT domain"/>
    <property type="match status" value="3"/>
</dbReference>
<dbReference type="GO" id="GO:0006302">
    <property type="term" value="P:double-strand break repair"/>
    <property type="evidence" value="ECO:0007669"/>
    <property type="project" value="TreeGrafter"/>
</dbReference>
<reference evidence="3" key="1">
    <citation type="submission" date="2018-03" db="EMBL/GenBank/DDBJ databases">
        <authorList>
            <person name="Guldener U."/>
        </authorList>
    </citation>
    <scope>NUCLEOTIDE SEQUENCE</scope>
</reference>
<gene>
    <name evidence="3" type="ORF">DNG_07606</name>
</gene>
<evidence type="ECO:0000259" key="2">
    <source>
        <dbReference type="PROSITE" id="PS50172"/>
    </source>
</evidence>
<dbReference type="Pfam" id="PF00533">
    <property type="entry name" value="BRCT"/>
    <property type="match status" value="1"/>
</dbReference>
<dbReference type="Pfam" id="PF12738">
    <property type="entry name" value="PTCB-BRCT"/>
    <property type="match status" value="1"/>
</dbReference>